<dbReference type="EMBL" id="CAESAO010000214">
    <property type="protein sequence ID" value="CAB4347369.1"/>
    <property type="molecule type" value="Genomic_DNA"/>
</dbReference>
<gene>
    <name evidence="1" type="ORF">UFOPK3522_01665</name>
</gene>
<accession>A0A6J6A1I4</accession>
<sequence length="60" mass="6566">MRIVPPADVERLAERLAEMLEDPALIADLGNHARATVEREFSWQACGAATVAAYEKALAR</sequence>
<organism evidence="1">
    <name type="scientific">freshwater metagenome</name>
    <dbReference type="NCBI Taxonomy" id="449393"/>
    <lineage>
        <taxon>unclassified sequences</taxon>
        <taxon>metagenomes</taxon>
        <taxon>ecological metagenomes</taxon>
    </lineage>
</organism>
<name>A0A6J6A1I4_9ZZZZ</name>
<evidence type="ECO:0000313" key="1">
    <source>
        <dbReference type="EMBL" id="CAB4347369.1"/>
    </source>
</evidence>
<dbReference type="AlphaFoldDB" id="A0A6J6A1I4"/>
<dbReference type="Gene3D" id="3.40.50.2000">
    <property type="entry name" value="Glycogen Phosphorylase B"/>
    <property type="match status" value="2"/>
</dbReference>
<proteinExistence type="predicted"/>
<dbReference type="SUPFAM" id="SSF53756">
    <property type="entry name" value="UDP-Glycosyltransferase/glycogen phosphorylase"/>
    <property type="match status" value="1"/>
</dbReference>
<reference evidence="1" key="1">
    <citation type="submission" date="2020-05" db="EMBL/GenBank/DDBJ databases">
        <authorList>
            <person name="Chiriac C."/>
            <person name="Salcher M."/>
            <person name="Ghai R."/>
            <person name="Kavagutti S V."/>
        </authorList>
    </citation>
    <scope>NUCLEOTIDE SEQUENCE</scope>
</reference>
<protein>
    <submittedName>
        <fullName evidence="1">Unannotated protein</fullName>
    </submittedName>
</protein>